<dbReference type="Pfam" id="PF17920">
    <property type="entry name" value="TetR_C_16"/>
    <property type="match status" value="1"/>
</dbReference>
<sequence>MNRGRRPGQVSSRDAVLRAAREQFSRKGYDAATVRAIAAEAGVDPSMINHHFGTKEQLFMAALESPVDPKEHLTAVLDGPRDGVGERLVSRFLTVWDSPAGAAGVAVLRTAMQHEWSAALVREFILNRAIKPLLAGLGVPAEEASWRGSLVASQLSGLILTRYLIKLEPIASAPHAVVVQALGPTIQRYLTGAVSGGLSDWITKTGD</sequence>
<reference evidence="5" key="1">
    <citation type="journal article" date="2019" name="Int. J. Syst. Evol. Microbiol.">
        <title>The Global Catalogue of Microorganisms (GCM) 10K type strain sequencing project: providing services to taxonomists for standard genome sequencing and annotation.</title>
        <authorList>
            <consortium name="The Broad Institute Genomics Platform"/>
            <consortium name="The Broad Institute Genome Sequencing Center for Infectious Disease"/>
            <person name="Wu L."/>
            <person name="Ma J."/>
        </authorList>
    </citation>
    <scope>NUCLEOTIDE SEQUENCE [LARGE SCALE GENOMIC DNA]</scope>
    <source>
        <strain evidence="5">JCM 18514</strain>
    </source>
</reference>
<organism evidence="4 5">
    <name type="scientific">Arthrobacter gyeryongensis</name>
    <dbReference type="NCBI Taxonomy" id="1650592"/>
    <lineage>
        <taxon>Bacteria</taxon>
        <taxon>Bacillati</taxon>
        <taxon>Actinomycetota</taxon>
        <taxon>Actinomycetes</taxon>
        <taxon>Micrococcales</taxon>
        <taxon>Micrococcaceae</taxon>
        <taxon>Arthrobacter</taxon>
    </lineage>
</organism>
<dbReference type="SUPFAM" id="SSF48498">
    <property type="entry name" value="Tetracyclin repressor-like, C-terminal domain"/>
    <property type="match status" value="1"/>
</dbReference>
<evidence type="ECO:0000259" key="3">
    <source>
        <dbReference type="PROSITE" id="PS50977"/>
    </source>
</evidence>
<evidence type="ECO:0000256" key="1">
    <source>
        <dbReference type="ARBA" id="ARBA00023125"/>
    </source>
</evidence>
<name>A0ABP9S604_9MICC</name>
<dbReference type="InterPro" id="IPR009057">
    <property type="entry name" value="Homeodomain-like_sf"/>
</dbReference>
<protein>
    <submittedName>
        <fullName evidence="4">TetR family transcriptional regulator</fullName>
    </submittedName>
</protein>
<evidence type="ECO:0000313" key="4">
    <source>
        <dbReference type="EMBL" id="GAA5191288.1"/>
    </source>
</evidence>
<evidence type="ECO:0000256" key="2">
    <source>
        <dbReference type="PROSITE-ProRule" id="PRU00335"/>
    </source>
</evidence>
<dbReference type="InterPro" id="IPR041678">
    <property type="entry name" value="TetR_C_16"/>
</dbReference>
<evidence type="ECO:0000313" key="5">
    <source>
        <dbReference type="Proteomes" id="UP001500200"/>
    </source>
</evidence>
<comment type="caution">
    <text evidence="4">The sequence shown here is derived from an EMBL/GenBank/DDBJ whole genome shotgun (WGS) entry which is preliminary data.</text>
</comment>
<accession>A0ABP9S604</accession>
<dbReference type="InterPro" id="IPR001647">
    <property type="entry name" value="HTH_TetR"/>
</dbReference>
<dbReference type="Proteomes" id="UP001500200">
    <property type="component" value="Unassembled WGS sequence"/>
</dbReference>
<dbReference type="EMBL" id="BAABKK010000006">
    <property type="protein sequence ID" value="GAA5191288.1"/>
    <property type="molecule type" value="Genomic_DNA"/>
</dbReference>
<dbReference type="PRINTS" id="PR00455">
    <property type="entry name" value="HTHTETR"/>
</dbReference>
<dbReference type="PANTHER" id="PTHR30055">
    <property type="entry name" value="HTH-TYPE TRANSCRIPTIONAL REGULATOR RUTR"/>
    <property type="match status" value="1"/>
</dbReference>
<gene>
    <name evidence="4" type="ORF">GCM10023346_10540</name>
</gene>
<dbReference type="Gene3D" id="1.10.10.60">
    <property type="entry name" value="Homeodomain-like"/>
    <property type="match status" value="1"/>
</dbReference>
<feature type="DNA-binding region" description="H-T-H motif" evidence="2">
    <location>
        <begin position="33"/>
        <end position="52"/>
    </location>
</feature>
<dbReference type="InterPro" id="IPR036271">
    <property type="entry name" value="Tet_transcr_reg_TetR-rel_C_sf"/>
</dbReference>
<feature type="domain" description="HTH tetR-type" evidence="3">
    <location>
        <begin position="10"/>
        <end position="70"/>
    </location>
</feature>
<dbReference type="PANTHER" id="PTHR30055:SF235">
    <property type="entry name" value="TRANSCRIPTIONAL REGULATORY PROTEIN"/>
    <property type="match status" value="1"/>
</dbReference>
<dbReference type="InterPro" id="IPR050109">
    <property type="entry name" value="HTH-type_TetR-like_transc_reg"/>
</dbReference>
<dbReference type="PROSITE" id="PS50977">
    <property type="entry name" value="HTH_TETR_2"/>
    <property type="match status" value="1"/>
</dbReference>
<dbReference type="Gene3D" id="1.10.357.10">
    <property type="entry name" value="Tetracycline Repressor, domain 2"/>
    <property type="match status" value="1"/>
</dbReference>
<dbReference type="Pfam" id="PF00440">
    <property type="entry name" value="TetR_N"/>
    <property type="match status" value="1"/>
</dbReference>
<dbReference type="SUPFAM" id="SSF46689">
    <property type="entry name" value="Homeodomain-like"/>
    <property type="match status" value="1"/>
</dbReference>
<keyword evidence="1 2" id="KW-0238">DNA-binding</keyword>
<keyword evidence="5" id="KW-1185">Reference proteome</keyword>
<proteinExistence type="predicted"/>